<evidence type="ECO:0000313" key="3">
    <source>
        <dbReference type="Proteomes" id="UP000267408"/>
    </source>
</evidence>
<feature type="region of interest" description="Disordered" evidence="1">
    <location>
        <begin position="1"/>
        <end position="78"/>
    </location>
</feature>
<dbReference type="EMBL" id="RJVJ01000001">
    <property type="protein sequence ID" value="ROR46945.1"/>
    <property type="molecule type" value="Genomic_DNA"/>
</dbReference>
<dbReference type="AlphaFoldDB" id="A0A8G1UMQ1"/>
<dbReference type="Proteomes" id="UP000267408">
    <property type="component" value="Unassembled WGS sequence"/>
</dbReference>
<proteinExistence type="predicted"/>
<feature type="compositionally biased region" description="Basic and acidic residues" evidence="1">
    <location>
        <begin position="43"/>
        <end position="54"/>
    </location>
</feature>
<comment type="caution">
    <text evidence="2">The sequence shown here is derived from an EMBL/GenBank/DDBJ whole genome shotgun (WGS) entry which is preliminary data.</text>
</comment>
<evidence type="ECO:0008006" key="4">
    <source>
        <dbReference type="Google" id="ProtNLM"/>
    </source>
</evidence>
<protein>
    <recommendedName>
        <fullName evidence="4">DDE family transposase</fullName>
    </recommendedName>
</protein>
<evidence type="ECO:0000313" key="2">
    <source>
        <dbReference type="EMBL" id="ROR46945.1"/>
    </source>
</evidence>
<accession>A0A8G1UMQ1</accession>
<evidence type="ECO:0000256" key="1">
    <source>
        <dbReference type="SAM" id="MobiDB-lite"/>
    </source>
</evidence>
<sequence length="128" mass="14023">MPSAGLRPDRGAGRRQPAVHPRHSEGPGPQACGPSPHPARRGRRDEAVIPEKADQAANRKKKGSAGGRPVGHDAGFYKDRNTGERLIDKLKAWRGIATRYDKKPESYLAGLQLRGAMIWIKDLTRTTP</sequence>
<organism evidence="2 3">
    <name type="scientific">Kitasatospora cineracea</name>
    <dbReference type="NCBI Taxonomy" id="88074"/>
    <lineage>
        <taxon>Bacteria</taxon>
        <taxon>Bacillati</taxon>
        <taxon>Actinomycetota</taxon>
        <taxon>Actinomycetes</taxon>
        <taxon>Kitasatosporales</taxon>
        <taxon>Streptomycetaceae</taxon>
        <taxon>Kitasatospora</taxon>
    </lineage>
</organism>
<gene>
    <name evidence="2" type="ORF">EDD39_5247</name>
</gene>
<reference evidence="2 3" key="1">
    <citation type="submission" date="2018-11" db="EMBL/GenBank/DDBJ databases">
        <title>Sequencing the genomes of 1000 actinobacteria strains.</title>
        <authorList>
            <person name="Klenk H.-P."/>
        </authorList>
    </citation>
    <scope>NUCLEOTIDE SEQUENCE [LARGE SCALE GENOMIC DNA]</scope>
    <source>
        <strain evidence="2 3">DSM 44780</strain>
    </source>
</reference>
<name>A0A8G1UMQ1_9ACTN</name>